<organism evidence="2 3">
    <name type="scientific">Mycolicibacterium agri</name>
    <name type="common">Mycobacterium agri</name>
    <dbReference type="NCBI Taxonomy" id="36811"/>
    <lineage>
        <taxon>Bacteria</taxon>
        <taxon>Bacillati</taxon>
        <taxon>Actinomycetota</taxon>
        <taxon>Actinomycetes</taxon>
        <taxon>Mycobacteriales</taxon>
        <taxon>Mycobacteriaceae</taxon>
        <taxon>Mycolicibacterium</taxon>
    </lineage>
</organism>
<evidence type="ECO:0000256" key="1">
    <source>
        <dbReference type="SAM" id="Phobius"/>
    </source>
</evidence>
<protein>
    <submittedName>
        <fullName evidence="2">Uncharacterized protein</fullName>
    </submittedName>
</protein>
<keyword evidence="1" id="KW-1133">Transmembrane helix</keyword>
<dbReference type="EMBL" id="BLKS01000004">
    <property type="protein sequence ID" value="GFG55832.1"/>
    <property type="molecule type" value="Genomic_DNA"/>
</dbReference>
<feature type="transmembrane region" description="Helical" evidence="1">
    <location>
        <begin position="67"/>
        <end position="85"/>
    </location>
</feature>
<keyword evidence="1" id="KW-0472">Membrane</keyword>
<evidence type="ECO:0000313" key="3">
    <source>
        <dbReference type="Proteomes" id="UP000465302"/>
    </source>
</evidence>
<sequence>MSNMFAAQRSGVIARRAAAGLAATSAVLHGAMLGDAANAASAVLLAGMVGACLYCARELWRAGTVRAWCLVALMNLAMVAVHLPASVGHHGTGAAMGSAVAQSTTMTVATALALTEVVVAVTVLCYRTRGNARVLERTE</sequence>
<proteinExistence type="predicted"/>
<feature type="transmembrane region" description="Helical" evidence="1">
    <location>
        <begin position="43"/>
        <end position="60"/>
    </location>
</feature>
<keyword evidence="1" id="KW-0812">Transmembrane</keyword>
<reference evidence="2 3" key="1">
    <citation type="journal article" date="2019" name="Emerg. Microbes Infect.">
        <title>Comprehensive subspecies identification of 175 nontuberculous mycobacteria species based on 7547 genomic profiles.</title>
        <authorList>
            <person name="Matsumoto Y."/>
            <person name="Kinjo T."/>
            <person name="Motooka D."/>
            <person name="Nabeya D."/>
            <person name="Jung N."/>
            <person name="Uechi K."/>
            <person name="Horii T."/>
            <person name="Iida T."/>
            <person name="Fujita J."/>
            <person name="Nakamura S."/>
        </authorList>
    </citation>
    <scope>NUCLEOTIDE SEQUENCE [LARGE SCALE GENOMIC DNA]</scope>
    <source>
        <strain evidence="2 3">JCM 6377</strain>
    </source>
</reference>
<dbReference type="Proteomes" id="UP000465302">
    <property type="component" value="Unassembled WGS sequence"/>
</dbReference>
<accession>A0A7I9WDN9</accession>
<name>A0A7I9WDN9_MYCAG</name>
<gene>
    <name evidence="2" type="ORF">MAGR_72730</name>
</gene>
<comment type="caution">
    <text evidence="2">The sequence shown here is derived from an EMBL/GenBank/DDBJ whole genome shotgun (WGS) entry which is preliminary data.</text>
</comment>
<evidence type="ECO:0000313" key="2">
    <source>
        <dbReference type="EMBL" id="GFG55832.1"/>
    </source>
</evidence>
<feature type="transmembrane region" description="Helical" evidence="1">
    <location>
        <begin position="105"/>
        <end position="126"/>
    </location>
</feature>
<dbReference type="AlphaFoldDB" id="A0A7I9WDN9"/>